<evidence type="ECO:0000313" key="2">
    <source>
        <dbReference type="EMBL" id="ETO15234.1"/>
    </source>
</evidence>
<keyword evidence="3" id="KW-1185">Reference proteome</keyword>
<organism evidence="2 3">
    <name type="scientific">Reticulomyxa filosa</name>
    <dbReference type="NCBI Taxonomy" id="46433"/>
    <lineage>
        <taxon>Eukaryota</taxon>
        <taxon>Sar</taxon>
        <taxon>Rhizaria</taxon>
        <taxon>Retaria</taxon>
        <taxon>Foraminifera</taxon>
        <taxon>Monothalamids</taxon>
        <taxon>Reticulomyxidae</taxon>
        <taxon>Reticulomyxa</taxon>
    </lineage>
</organism>
<dbReference type="Proteomes" id="UP000023152">
    <property type="component" value="Unassembled WGS sequence"/>
</dbReference>
<evidence type="ECO:0000256" key="1">
    <source>
        <dbReference type="SAM" id="MobiDB-lite"/>
    </source>
</evidence>
<comment type="caution">
    <text evidence="2">The sequence shown here is derived from an EMBL/GenBank/DDBJ whole genome shotgun (WGS) entry which is preliminary data.</text>
</comment>
<dbReference type="EMBL" id="ASPP01019347">
    <property type="protein sequence ID" value="ETO15234.1"/>
    <property type="molecule type" value="Genomic_DNA"/>
</dbReference>
<gene>
    <name evidence="2" type="ORF">RFI_22132</name>
</gene>
<reference evidence="2 3" key="1">
    <citation type="journal article" date="2013" name="Curr. Biol.">
        <title>The Genome of the Foraminiferan Reticulomyxa filosa.</title>
        <authorList>
            <person name="Glockner G."/>
            <person name="Hulsmann N."/>
            <person name="Schleicher M."/>
            <person name="Noegel A.A."/>
            <person name="Eichinger L."/>
            <person name="Gallinger C."/>
            <person name="Pawlowski J."/>
            <person name="Sierra R."/>
            <person name="Euteneuer U."/>
            <person name="Pillet L."/>
            <person name="Moustafa A."/>
            <person name="Platzer M."/>
            <person name="Groth M."/>
            <person name="Szafranski K."/>
            <person name="Schliwa M."/>
        </authorList>
    </citation>
    <scope>NUCLEOTIDE SEQUENCE [LARGE SCALE GENOMIC DNA]</scope>
</reference>
<feature type="non-terminal residue" evidence="2">
    <location>
        <position position="1"/>
    </location>
</feature>
<sequence length="148" mass="18019">QYYQSQDKLASLFEDPEQSIDMCHIRLALLTQQQFQQQKDKMINNQEKEKSQDEKHDDYKEKNGKWINLLNYSLIYEIKLKISYCKIFGMTNRKNQKYVTLIFDEIAYLWGNGQMWNYQFQYLLHILLRKIIDVFHHINDNGDDQKKD</sequence>
<name>X6MMZ0_RETFI</name>
<evidence type="ECO:0000313" key="3">
    <source>
        <dbReference type="Proteomes" id="UP000023152"/>
    </source>
</evidence>
<dbReference type="AlphaFoldDB" id="X6MMZ0"/>
<protein>
    <submittedName>
        <fullName evidence="2">Uncharacterized protein</fullName>
    </submittedName>
</protein>
<accession>X6MMZ0</accession>
<feature type="region of interest" description="Disordered" evidence="1">
    <location>
        <begin position="40"/>
        <end position="59"/>
    </location>
</feature>
<proteinExistence type="predicted"/>